<comment type="similarity">
    <text evidence="2">Belongs to the SIX/Sine oculis homeobox family.</text>
</comment>
<dbReference type="PANTHER" id="PTHR10390:SF44">
    <property type="entry name" value="SIX HOMEOBOX 4"/>
    <property type="match status" value="1"/>
</dbReference>
<dbReference type="SUPFAM" id="SSF46689">
    <property type="entry name" value="Homeodomain-like"/>
    <property type="match status" value="1"/>
</dbReference>
<evidence type="ECO:0000259" key="9">
    <source>
        <dbReference type="PROSITE" id="PS50071"/>
    </source>
</evidence>
<feature type="domain" description="Homeobox" evidence="9">
    <location>
        <begin position="257"/>
        <end position="308"/>
    </location>
</feature>
<dbReference type="GO" id="GO:0005634">
    <property type="term" value="C:nucleus"/>
    <property type="evidence" value="ECO:0007669"/>
    <property type="project" value="UniProtKB-SubCell"/>
</dbReference>
<dbReference type="OrthoDB" id="3501850at2759"/>
<dbReference type="GO" id="GO:0000981">
    <property type="term" value="F:DNA-binding transcription factor activity, RNA polymerase II-specific"/>
    <property type="evidence" value="ECO:0007669"/>
    <property type="project" value="InterPro"/>
</dbReference>
<dbReference type="Pfam" id="PF16878">
    <property type="entry name" value="SIX1_SD"/>
    <property type="match status" value="1"/>
</dbReference>
<keyword evidence="5 7" id="KW-0371">Homeobox</keyword>
<evidence type="ECO:0000256" key="5">
    <source>
        <dbReference type="ARBA" id="ARBA00023155"/>
    </source>
</evidence>
<keyword evidence="6 7" id="KW-0539">Nucleus</keyword>
<dbReference type="Proteomes" id="UP000728032">
    <property type="component" value="Unassembled WGS sequence"/>
</dbReference>
<keyword evidence="3" id="KW-0217">Developmental protein</keyword>
<dbReference type="EMBL" id="OC919451">
    <property type="protein sequence ID" value="CAD7651368.1"/>
    <property type="molecule type" value="Genomic_DNA"/>
</dbReference>
<dbReference type="InterPro" id="IPR017970">
    <property type="entry name" value="Homeobox_CS"/>
</dbReference>
<protein>
    <recommendedName>
        <fullName evidence="9">Homeobox domain-containing protein</fullName>
    </recommendedName>
</protein>
<feature type="DNA-binding region" description="Homeobox" evidence="7">
    <location>
        <begin position="259"/>
        <end position="309"/>
    </location>
</feature>
<dbReference type="AlphaFoldDB" id="A0A7R9M0N7"/>
<dbReference type="Gene3D" id="1.10.10.60">
    <property type="entry name" value="Homeodomain-like"/>
    <property type="match status" value="1"/>
</dbReference>
<comment type="subcellular location">
    <subcellularLocation>
        <location evidence="1 7 8">Nucleus</location>
    </subcellularLocation>
</comment>
<keyword evidence="11" id="KW-1185">Reference proteome</keyword>
<dbReference type="GO" id="GO:0000978">
    <property type="term" value="F:RNA polymerase II cis-regulatory region sequence-specific DNA binding"/>
    <property type="evidence" value="ECO:0007669"/>
    <property type="project" value="TreeGrafter"/>
</dbReference>
<evidence type="ECO:0000256" key="7">
    <source>
        <dbReference type="PROSITE-ProRule" id="PRU00108"/>
    </source>
</evidence>
<dbReference type="EMBL" id="CAJPVJ010004626">
    <property type="protein sequence ID" value="CAG2168786.1"/>
    <property type="molecule type" value="Genomic_DNA"/>
</dbReference>
<dbReference type="SMART" id="SM00389">
    <property type="entry name" value="HOX"/>
    <property type="match status" value="1"/>
</dbReference>
<organism evidence="10">
    <name type="scientific">Oppiella nova</name>
    <dbReference type="NCBI Taxonomy" id="334625"/>
    <lineage>
        <taxon>Eukaryota</taxon>
        <taxon>Metazoa</taxon>
        <taxon>Ecdysozoa</taxon>
        <taxon>Arthropoda</taxon>
        <taxon>Chelicerata</taxon>
        <taxon>Arachnida</taxon>
        <taxon>Acari</taxon>
        <taxon>Acariformes</taxon>
        <taxon>Sarcoptiformes</taxon>
        <taxon>Oribatida</taxon>
        <taxon>Brachypylina</taxon>
        <taxon>Oppioidea</taxon>
        <taxon>Oppiidae</taxon>
        <taxon>Oppiella</taxon>
    </lineage>
</organism>
<name>A0A7R9M0N7_9ACAR</name>
<dbReference type="InterPro" id="IPR031701">
    <property type="entry name" value="SIX1_SD"/>
</dbReference>
<dbReference type="InterPro" id="IPR009057">
    <property type="entry name" value="Homeodomain-like_sf"/>
</dbReference>
<keyword evidence="4 7" id="KW-0238">DNA-binding</keyword>
<gene>
    <name evidence="10" type="ORF">ONB1V03_LOCUS8270</name>
</gene>
<dbReference type="PROSITE" id="PS00027">
    <property type="entry name" value="HOMEOBOX_1"/>
    <property type="match status" value="1"/>
</dbReference>
<evidence type="ECO:0000256" key="2">
    <source>
        <dbReference type="ARBA" id="ARBA00008161"/>
    </source>
</evidence>
<evidence type="ECO:0000256" key="6">
    <source>
        <dbReference type="ARBA" id="ARBA00023242"/>
    </source>
</evidence>
<evidence type="ECO:0000256" key="8">
    <source>
        <dbReference type="RuleBase" id="RU000682"/>
    </source>
</evidence>
<sequence>MEHKSEDQSEVQDLSISSNPSHASCQFEMSALIPNSPISGDMNGGIASQIHNYKESNRTLRYYSPELGTGDHIILNPVSVSTEYEELQTSANVSLKNCVTNGNYLLNGNNATTGQSRHSRVEASIEETDVRIMGYSPSQYACVCKALQQSSDNNKLQEITRNVPQNHPMMRNEDVLRARAAVAFNNGQFKELYRILESHNFSQEHHKEMQELWNNAHYQELANTRNRALGAVDKYRIRKKFPFPLTIWDGENYVYCFKERSRDALKECYKTGKYPTPEEKKKLSHLTGLTPTQVSNWFKNRRQRDRTPTNETNTTNKSYKWWPSLCTYSALDNSHLIDHINPFTSDAPVMQSFPFVSVPLGHTIKSQLLSVCCPQPIAPTFVPYSPTSPSLSSLSSLPTLTLFQDLCRALLSISIRVAIIDLTGPQYLIELYGLNVQEHMINNE</sequence>
<dbReference type="PANTHER" id="PTHR10390">
    <property type="entry name" value="HOMEOBOX PROTEIN SIX"/>
    <property type="match status" value="1"/>
</dbReference>
<dbReference type="InterPro" id="IPR001356">
    <property type="entry name" value="HD"/>
</dbReference>
<dbReference type="Pfam" id="PF00046">
    <property type="entry name" value="Homeodomain"/>
    <property type="match status" value="1"/>
</dbReference>
<evidence type="ECO:0000313" key="10">
    <source>
        <dbReference type="EMBL" id="CAD7651368.1"/>
    </source>
</evidence>
<evidence type="ECO:0000256" key="3">
    <source>
        <dbReference type="ARBA" id="ARBA00022473"/>
    </source>
</evidence>
<reference evidence="10" key="1">
    <citation type="submission" date="2020-11" db="EMBL/GenBank/DDBJ databases">
        <authorList>
            <person name="Tran Van P."/>
        </authorList>
    </citation>
    <scope>NUCLEOTIDE SEQUENCE</scope>
</reference>
<accession>A0A7R9M0N7</accession>
<evidence type="ECO:0000256" key="4">
    <source>
        <dbReference type="ARBA" id="ARBA00023125"/>
    </source>
</evidence>
<dbReference type="GO" id="GO:0005667">
    <property type="term" value="C:transcription regulator complex"/>
    <property type="evidence" value="ECO:0007669"/>
    <property type="project" value="TreeGrafter"/>
</dbReference>
<dbReference type="PROSITE" id="PS50071">
    <property type="entry name" value="HOMEOBOX_2"/>
    <property type="match status" value="1"/>
</dbReference>
<dbReference type="CDD" id="cd00086">
    <property type="entry name" value="homeodomain"/>
    <property type="match status" value="1"/>
</dbReference>
<evidence type="ECO:0000256" key="1">
    <source>
        <dbReference type="ARBA" id="ARBA00004123"/>
    </source>
</evidence>
<proteinExistence type="inferred from homology"/>
<dbReference type="FunFam" id="1.10.10.60:FF:000046">
    <property type="entry name" value="SIX homeobox 3"/>
    <property type="match status" value="1"/>
</dbReference>
<evidence type="ECO:0000313" key="11">
    <source>
        <dbReference type="Proteomes" id="UP000728032"/>
    </source>
</evidence>